<evidence type="ECO:0000256" key="1">
    <source>
        <dbReference type="SAM" id="MobiDB-lite"/>
    </source>
</evidence>
<dbReference type="AlphaFoldDB" id="A0A5B7JTK7"/>
<gene>
    <name evidence="2" type="ORF">E2C01_093082</name>
</gene>
<organism evidence="2 3">
    <name type="scientific">Portunus trituberculatus</name>
    <name type="common">Swimming crab</name>
    <name type="synonym">Neptunus trituberculatus</name>
    <dbReference type="NCBI Taxonomy" id="210409"/>
    <lineage>
        <taxon>Eukaryota</taxon>
        <taxon>Metazoa</taxon>
        <taxon>Ecdysozoa</taxon>
        <taxon>Arthropoda</taxon>
        <taxon>Crustacea</taxon>
        <taxon>Multicrustacea</taxon>
        <taxon>Malacostraca</taxon>
        <taxon>Eumalacostraca</taxon>
        <taxon>Eucarida</taxon>
        <taxon>Decapoda</taxon>
        <taxon>Pleocyemata</taxon>
        <taxon>Brachyura</taxon>
        <taxon>Eubrachyura</taxon>
        <taxon>Portunoidea</taxon>
        <taxon>Portunidae</taxon>
        <taxon>Portuninae</taxon>
        <taxon>Portunus</taxon>
    </lineage>
</organism>
<feature type="compositionally biased region" description="Low complexity" evidence="1">
    <location>
        <begin position="9"/>
        <end position="23"/>
    </location>
</feature>
<feature type="region of interest" description="Disordered" evidence="1">
    <location>
        <begin position="1"/>
        <end position="72"/>
    </location>
</feature>
<evidence type="ECO:0000313" key="2">
    <source>
        <dbReference type="EMBL" id="MPC97753.1"/>
    </source>
</evidence>
<name>A0A5B7JTK7_PORTR</name>
<dbReference type="Proteomes" id="UP000324222">
    <property type="component" value="Unassembled WGS sequence"/>
</dbReference>
<evidence type="ECO:0000313" key="3">
    <source>
        <dbReference type="Proteomes" id="UP000324222"/>
    </source>
</evidence>
<keyword evidence="3" id="KW-1185">Reference proteome</keyword>
<proteinExistence type="predicted"/>
<accession>A0A5B7JTK7</accession>
<dbReference type="EMBL" id="VSRR010111353">
    <property type="protein sequence ID" value="MPC97753.1"/>
    <property type="molecule type" value="Genomic_DNA"/>
</dbReference>
<comment type="caution">
    <text evidence="2">The sequence shown here is derived from an EMBL/GenBank/DDBJ whole genome shotgun (WGS) entry which is preliminary data.</text>
</comment>
<reference evidence="2 3" key="1">
    <citation type="submission" date="2019-05" db="EMBL/GenBank/DDBJ databases">
        <title>Another draft genome of Portunus trituberculatus and its Hox gene families provides insights of decapod evolution.</title>
        <authorList>
            <person name="Jeong J.-H."/>
            <person name="Song I."/>
            <person name="Kim S."/>
            <person name="Choi T."/>
            <person name="Kim D."/>
            <person name="Ryu S."/>
            <person name="Kim W."/>
        </authorList>
    </citation>
    <scope>NUCLEOTIDE SEQUENCE [LARGE SCALE GENOMIC DNA]</scope>
    <source>
        <tissue evidence="2">Muscle</tissue>
    </source>
</reference>
<protein>
    <submittedName>
        <fullName evidence="2">Uncharacterized protein</fullName>
    </submittedName>
</protein>
<feature type="compositionally biased region" description="Low complexity" evidence="1">
    <location>
        <begin position="33"/>
        <end position="51"/>
    </location>
</feature>
<sequence>MNKLSYVRLQQHQHTNTTLQHTNTPRHEQINKPTQQNTNTATQPLTNNTLTSQGLRTTSQQPNPAEILRCST</sequence>
<feature type="compositionally biased region" description="Polar residues" evidence="1">
    <location>
        <begin position="52"/>
        <end position="63"/>
    </location>
</feature>